<accession>A0A437LV10</accession>
<evidence type="ECO:0000313" key="2">
    <source>
        <dbReference type="Proteomes" id="UP000282957"/>
    </source>
</evidence>
<name>A0A437LV10_9PROT</name>
<evidence type="ECO:0000313" key="1">
    <source>
        <dbReference type="EMBL" id="RVT89271.1"/>
    </source>
</evidence>
<reference evidence="1 2" key="1">
    <citation type="submission" date="2019-01" db="EMBL/GenBank/DDBJ databases">
        <authorList>
            <person name="Chen W.-M."/>
        </authorList>
    </citation>
    <scope>NUCLEOTIDE SEQUENCE [LARGE SCALE GENOMIC DNA]</scope>
    <source>
        <strain evidence="1 2">CCP-6</strain>
    </source>
</reference>
<dbReference type="EMBL" id="SACL01000025">
    <property type="protein sequence ID" value="RVT89271.1"/>
    <property type="molecule type" value="Genomic_DNA"/>
</dbReference>
<sequence length="122" mass="13848">MDRYLTREKISAVREMHRQKMNTAAARAEMMAGEDDMKECAISSTESERHREAFVALRVALDLFDQMDAPQFPDFTEAMSDAFFRARDDYAQLVAARVSPRPTLAKFTWDAMLAAAEVPTHA</sequence>
<dbReference type="Proteomes" id="UP000282957">
    <property type="component" value="Unassembled WGS sequence"/>
</dbReference>
<protein>
    <submittedName>
        <fullName evidence="1">Uncharacterized protein</fullName>
    </submittedName>
</protein>
<organism evidence="1 2">
    <name type="scientific">Rhodovarius crocodyli</name>
    <dbReference type="NCBI Taxonomy" id="1979269"/>
    <lineage>
        <taxon>Bacteria</taxon>
        <taxon>Pseudomonadati</taxon>
        <taxon>Pseudomonadota</taxon>
        <taxon>Alphaproteobacteria</taxon>
        <taxon>Acetobacterales</taxon>
        <taxon>Roseomonadaceae</taxon>
        <taxon>Rhodovarius</taxon>
    </lineage>
</organism>
<proteinExistence type="predicted"/>
<comment type="caution">
    <text evidence="1">The sequence shown here is derived from an EMBL/GenBank/DDBJ whole genome shotgun (WGS) entry which is preliminary data.</text>
</comment>
<keyword evidence="2" id="KW-1185">Reference proteome</keyword>
<gene>
    <name evidence="1" type="ORF">EOD42_25565</name>
</gene>
<dbReference type="OrthoDB" id="9994339at2"/>
<dbReference type="AlphaFoldDB" id="A0A437LV10"/>